<keyword evidence="1" id="KW-0853">WD repeat</keyword>
<sequence length="90" mass="10048">RLWDAATGVALQTLEGHSSSVYSVAFSPDGKLLLSLNILYSWIVDGDVNILWLPPDYRSTCVATWEEAIFWGQSSGRISFLQFKQGLKLI</sequence>
<feature type="non-terminal residue" evidence="2">
    <location>
        <position position="1"/>
    </location>
</feature>
<dbReference type="SUPFAM" id="SSF50978">
    <property type="entry name" value="WD40 repeat-like"/>
    <property type="match status" value="1"/>
</dbReference>
<dbReference type="InterPro" id="IPR036322">
    <property type="entry name" value="WD40_repeat_dom_sf"/>
</dbReference>
<dbReference type="PROSITE" id="PS50082">
    <property type="entry name" value="WD_REPEATS_2"/>
    <property type="match status" value="1"/>
</dbReference>
<evidence type="ECO:0000313" key="3">
    <source>
        <dbReference type="Proteomes" id="UP000824998"/>
    </source>
</evidence>
<evidence type="ECO:0000256" key="1">
    <source>
        <dbReference type="PROSITE-ProRule" id="PRU00221"/>
    </source>
</evidence>
<dbReference type="Proteomes" id="UP000824998">
    <property type="component" value="Unassembled WGS sequence"/>
</dbReference>
<organism evidence="2 3">
    <name type="scientific">Amylocarpus encephaloides</name>
    <dbReference type="NCBI Taxonomy" id="45428"/>
    <lineage>
        <taxon>Eukaryota</taxon>
        <taxon>Fungi</taxon>
        <taxon>Dikarya</taxon>
        <taxon>Ascomycota</taxon>
        <taxon>Pezizomycotina</taxon>
        <taxon>Leotiomycetes</taxon>
        <taxon>Helotiales</taxon>
        <taxon>Helotiales incertae sedis</taxon>
        <taxon>Amylocarpus</taxon>
    </lineage>
</organism>
<name>A0A9P7Y7K1_9HELO</name>
<gene>
    <name evidence="2" type="ORF">BJ875DRAFT_287862</name>
</gene>
<protein>
    <submittedName>
        <fullName evidence="2">Uncharacterized protein</fullName>
    </submittedName>
</protein>
<dbReference type="Pfam" id="PF00400">
    <property type="entry name" value="WD40"/>
    <property type="match status" value="1"/>
</dbReference>
<dbReference type="InterPro" id="IPR001680">
    <property type="entry name" value="WD40_rpt"/>
</dbReference>
<feature type="repeat" description="WD" evidence="1">
    <location>
        <begin position="14"/>
        <end position="35"/>
    </location>
</feature>
<dbReference type="InterPro" id="IPR015943">
    <property type="entry name" value="WD40/YVTN_repeat-like_dom_sf"/>
</dbReference>
<keyword evidence="3" id="KW-1185">Reference proteome</keyword>
<dbReference type="AlphaFoldDB" id="A0A9P7Y7K1"/>
<comment type="caution">
    <text evidence="2">The sequence shown here is derived from an EMBL/GenBank/DDBJ whole genome shotgun (WGS) entry which is preliminary data.</text>
</comment>
<proteinExistence type="predicted"/>
<dbReference type="OrthoDB" id="3783534at2759"/>
<accession>A0A9P7Y7K1</accession>
<evidence type="ECO:0000313" key="2">
    <source>
        <dbReference type="EMBL" id="KAG9227988.1"/>
    </source>
</evidence>
<reference evidence="2" key="1">
    <citation type="journal article" date="2021" name="IMA Fungus">
        <title>Genomic characterization of three marine fungi, including Emericellopsis atlantica sp. nov. with signatures of a generalist lifestyle and marine biomass degradation.</title>
        <authorList>
            <person name="Hagestad O.C."/>
            <person name="Hou L."/>
            <person name="Andersen J.H."/>
            <person name="Hansen E.H."/>
            <person name="Altermark B."/>
            <person name="Li C."/>
            <person name="Kuhnert E."/>
            <person name="Cox R.J."/>
            <person name="Crous P.W."/>
            <person name="Spatafora J.W."/>
            <person name="Lail K."/>
            <person name="Amirebrahimi M."/>
            <person name="Lipzen A."/>
            <person name="Pangilinan J."/>
            <person name="Andreopoulos W."/>
            <person name="Hayes R.D."/>
            <person name="Ng V."/>
            <person name="Grigoriev I.V."/>
            <person name="Jackson S.A."/>
            <person name="Sutton T.D.S."/>
            <person name="Dobson A.D.W."/>
            <person name="Rama T."/>
        </authorList>
    </citation>
    <scope>NUCLEOTIDE SEQUENCE</scope>
    <source>
        <strain evidence="2">TRa018bII</strain>
    </source>
</reference>
<dbReference type="EMBL" id="MU252261">
    <property type="protein sequence ID" value="KAG9227988.1"/>
    <property type="molecule type" value="Genomic_DNA"/>
</dbReference>
<dbReference type="Gene3D" id="2.130.10.10">
    <property type="entry name" value="YVTN repeat-like/Quinoprotein amine dehydrogenase"/>
    <property type="match status" value="1"/>
</dbReference>